<dbReference type="HAMAP" id="MF_00434">
    <property type="entry name" value="Pterin_4_alpha"/>
    <property type="match status" value="1"/>
</dbReference>
<evidence type="ECO:0000313" key="6">
    <source>
        <dbReference type="Proteomes" id="UP001596977"/>
    </source>
</evidence>
<evidence type="ECO:0000256" key="4">
    <source>
        <dbReference type="HAMAP-Rule" id="MF_00434"/>
    </source>
</evidence>
<evidence type="ECO:0000256" key="3">
    <source>
        <dbReference type="ARBA" id="ARBA00023239"/>
    </source>
</evidence>
<dbReference type="SUPFAM" id="SSF55248">
    <property type="entry name" value="PCD-like"/>
    <property type="match status" value="1"/>
</dbReference>
<protein>
    <recommendedName>
        <fullName evidence="4">Putative pterin-4-alpha-carbinolamine dehydratase</fullName>
        <shortName evidence="4">PHS</shortName>
        <ecNumber evidence="4">4.2.1.96</ecNumber>
    </recommendedName>
    <alternativeName>
        <fullName evidence="4">4-alpha-hydroxy-tetrahydropterin dehydratase</fullName>
    </alternativeName>
    <alternativeName>
        <fullName evidence="4">Pterin carbinolamine dehydratase</fullName>
        <shortName evidence="4">PCD</shortName>
    </alternativeName>
</protein>
<dbReference type="Proteomes" id="UP001596977">
    <property type="component" value="Unassembled WGS sequence"/>
</dbReference>
<proteinExistence type="inferred from homology"/>
<comment type="caution">
    <text evidence="5">The sequence shown here is derived from an EMBL/GenBank/DDBJ whole genome shotgun (WGS) entry which is preliminary data.</text>
</comment>
<evidence type="ECO:0000256" key="2">
    <source>
        <dbReference type="ARBA" id="ARBA00006472"/>
    </source>
</evidence>
<organism evidence="5 6">
    <name type="scientific">Sphingomonas canadensis</name>
    <dbReference type="NCBI Taxonomy" id="1219257"/>
    <lineage>
        <taxon>Bacteria</taxon>
        <taxon>Pseudomonadati</taxon>
        <taxon>Pseudomonadota</taxon>
        <taxon>Alphaproteobacteria</taxon>
        <taxon>Sphingomonadales</taxon>
        <taxon>Sphingomonadaceae</taxon>
        <taxon>Sphingomonas</taxon>
    </lineage>
</organism>
<dbReference type="InterPro" id="IPR036428">
    <property type="entry name" value="PCD_sf"/>
</dbReference>
<sequence length="99" mass="10527">MTVAPLTPDERAALLPALAGWEPAAGRDAIAKRFVFADFIAAFGFMARVALAAEKADHHPEWSNIYNVVDVVLTTHDAGGISHRDVAMARTLDLLAATG</sequence>
<dbReference type="CDD" id="cd00914">
    <property type="entry name" value="PCD_DCoH_subfamily_b"/>
    <property type="match status" value="1"/>
</dbReference>
<comment type="catalytic activity">
    <reaction evidence="1 4">
        <text>(4aS,6R)-4a-hydroxy-L-erythro-5,6,7,8-tetrahydrobiopterin = (6R)-L-erythro-6,7-dihydrobiopterin + H2O</text>
        <dbReference type="Rhea" id="RHEA:11920"/>
        <dbReference type="ChEBI" id="CHEBI:15377"/>
        <dbReference type="ChEBI" id="CHEBI:15642"/>
        <dbReference type="ChEBI" id="CHEBI:43120"/>
        <dbReference type="EC" id="4.2.1.96"/>
    </reaction>
</comment>
<gene>
    <name evidence="5" type="ORF">ACFQ1E_13790</name>
</gene>
<name>A0ABW3H9D2_9SPHN</name>
<dbReference type="Gene3D" id="3.30.1360.20">
    <property type="entry name" value="Transcriptional coactivator/pterin dehydratase"/>
    <property type="match status" value="1"/>
</dbReference>
<dbReference type="RefSeq" id="WP_264944788.1">
    <property type="nucleotide sequence ID" value="NZ_JAPDRA010000006.1"/>
</dbReference>
<evidence type="ECO:0000313" key="5">
    <source>
        <dbReference type="EMBL" id="MFD0947417.1"/>
    </source>
</evidence>
<dbReference type="PANTHER" id="PTHR12599">
    <property type="entry name" value="PTERIN-4-ALPHA-CARBINOLAMINE DEHYDRATASE"/>
    <property type="match status" value="1"/>
</dbReference>
<dbReference type="GO" id="GO:0008124">
    <property type="term" value="F:4-alpha-hydroxytetrahydrobiopterin dehydratase activity"/>
    <property type="evidence" value="ECO:0007669"/>
    <property type="project" value="UniProtKB-EC"/>
</dbReference>
<comment type="similarity">
    <text evidence="2 4">Belongs to the pterin-4-alpha-carbinolamine dehydratase family.</text>
</comment>
<dbReference type="NCBIfam" id="NF002018">
    <property type="entry name" value="PRK00823.1-3"/>
    <property type="match status" value="1"/>
</dbReference>
<reference evidence="6" key="1">
    <citation type="journal article" date="2019" name="Int. J. Syst. Evol. Microbiol.">
        <title>The Global Catalogue of Microorganisms (GCM) 10K type strain sequencing project: providing services to taxonomists for standard genome sequencing and annotation.</title>
        <authorList>
            <consortium name="The Broad Institute Genomics Platform"/>
            <consortium name="The Broad Institute Genome Sequencing Center for Infectious Disease"/>
            <person name="Wu L."/>
            <person name="Ma J."/>
        </authorList>
    </citation>
    <scope>NUCLEOTIDE SEQUENCE [LARGE SCALE GENOMIC DNA]</scope>
    <source>
        <strain evidence="6">CCUG 62982</strain>
    </source>
</reference>
<dbReference type="Pfam" id="PF01329">
    <property type="entry name" value="Pterin_4a"/>
    <property type="match status" value="1"/>
</dbReference>
<dbReference type="EMBL" id="JBHTJG010000006">
    <property type="protein sequence ID" value="MFD0947417.1"/>
    <property type="molecule type" value="Genomic_DNA"/>
</dbReference>
<evidence type="ECO:0000256" key="1">
    <source>
        <dbReference type="ARBA" id="ARBA00001554"/>
    </source>
</evidence>
<dbReference type="InterPro" id="IPR001533">
    <property type="entry name" value="Pterin_deHydtase"/>
</dbReference>
<dbReference type="EC" id="4.2.1.96" evidence="4"/>
<keyword evidence="3 4" id="KW-0456">Lyase</keyword>
<dbReference type="PANTHER" id="PTHR12599:SF0">
    <property type="entry name" value="PTERIN-4-ALPHA-CARBINOLAMINE DEHYDRATASE"/>
    <property type="match status" value="1"/>
</dbReference>
<keyword evidence="6" id="KW-1185">Reference proteome</keyword>
<accession>A0ABW3H9D2</accession>